<evidence type="ECO:0000313" key="1">
    <source>
        <dbReference type="EMBL" id="SHG78578.1"/>
    </source>
</evidence>
<keyword evidence="2" id="KW-1185">Reference proteome</keyword>
<reference evidence="1 2" key="1">
    <citation type="submission" date="2016-11" db="EMBL/GenBank/DDBJ databases">
        <authorList>
            <person name="Jaros S."/>
            <person name="Januszkiewicz K."/>
            <person name="Wedrychowicz H."/>
        </authorList>
    </citation>
    <scope>NUCLEOTIDE SEQUENCE [LARGE SCALE GENOMIC DNA]</scope>
    <source>
        <strain evidence="1 2">DSM 24574</strain>
    </source>
</reference>
<dbReference type="Proteomes" id="UP000184212">
    <property type="component" value="Unassembled WGS sequence"/>
</dbReference>
<organism evidence="1 2">
    <name type="scientific">Chryseolinea serpens</name>
    <dbReference type="NCBI Taxonomy" id="947013"/>
    <lineage>
        <taxon>Bacteria</taxon>
        <taxon>Pseudomonadati</taxon>
        <taxon>Bacteroidota</taxon>
        <taxon>Cytophagia</taxon>
        <taxon>Cytophagales</taxon>
        <taxon>Fulvivirgaceae</taxon>
        <taxon>Chryseolinea</taxon>
    </lineage>
</organism>
<dbReference type="RefSeq" id="WP_073132962.1">
    <property type="nucleotide sequence ID" value="NZ_FQWQ01000001.1"/>
</dbReference>
<gene>
    <name evidence="1" type="ORF">SAMN04488109_1826</name>
</gene>
<accession>A0A1M5MMQ3</accession>
<evidence type="ECO:0000313" key="2">
    <source>
        <dbReference type="Proteomes" id="UP000184212"/>
    </source>
</evidence>
<protein>
    <submittedName>
        <fullName evidence="1">Uncharacterized protein</fullName>
    </submittedName>
</protein>
<dbReference type="AlphaFoldDB" id="A0A1M5MMQ3"/>
<dbReference type="EMBL" id="FQWQ01000001">
    <property type="protein sequence ID" value="SHG78578.1"/>
    <property type="molecule type" value="Genomic_DNA"/>
</dbReference>
<proteinExistence type="predicted"/>
<name>A0A1M5MMQ3_9BACT</name>
<sequence>MDKSLEFCEEPAQVFSYLFASKVNNSMIGVNSEKLDPPTCIAVVKEIVLDGHNLFVLLSPFDTSGQILNCTLLRLSDIQGVLPFTSKFINPFLKKIEGTDSWLQQLYFSMFPDESNPT</sequence>